<protein>
    <submittedName>
        <fullName evidence="1">Uncharacterized protein</fullName>
    </submittedName>
</protein>
<comment type="caution">
    <text evidence="1">The sequence shown here is derived from an EMBL/GenBank/DDBJ whole genome shotgun (WGS) entry which is preliminary data.</text>
</comment>
<evidence type="ECO:0000313" key="1">
    <source>
        <dbReference type="EMBL" id="KUK47067.1"/>
    </source>
</evidence>
<name>A0A124FN78_9CHLR</name>
<dbReference type="EMBL" id="LGFU01000001">
    <property type="protein sequence ID" value="KUK47067.1"/>
    <property type="molecule type" value="Genomic_DNA"/>
</dbReference>
<organism evidence="1 2">
    <name type="scientific">Anaerolinea thermophila</name>
    <dbReference type="NCBI Taxonomy" id="167964"/>
    <lineage>
        <taxon>Bacteria</taxon>
        <taxon>Bacillati</taxon>
        <taxon>Chloroflexota</taxon>
        <taxon>Anaerolineae</taxon>
        <taxon>Anaerolineales</taxon>
        <taxon>Anaerolineaceae</taxon>
        <taxon>Anaerolinea</taxon>
    </lineage>
</organism>
<accession>A0A124FN78</accession>
<sequence length="72" mass="7975">MTALYIGTLQDSSTNAFSNLPLDWSFDSAKTAGEIALEQFSASLSDLSKEELLSGFEKTRQKVFEEFYGAIK</sequence>
<dbReference type="Proteomes" id="UP000064249">
    <property type="component" value="Unassembled WGS sequence"/>
</dbReference>
<gene>
    <name evidence="1" type="ORF">XD73_0013</name>
</gene>
<reference evidence="1 2" key="1">
    <citation type="journal article" date="2015" name="MBio">
        <title>Genome-Resolved Metagenomic Analysis Reveals Roles for Candidate Phyla and Other Microbial Community Members in Biogeochemical Transformations in Oil Reservoirs.</title>
        <authorList>
            <person name="Hu P."/>
            <person name="Tom L."/>
            <person name="Singh A."/>
            <person name="Thomas B.C."/>
            <person name="Baker B.J."/>
            <person name="Piceno Y.M."/>
            <person name="Andersen G.L."/>
            <person name="Banfield J.F."/>
        </authorList>
    </citation>
    <scope>NUCLEOTIDE SEQUENCE [LARGE SCALE GENOMIC DNA]</scope>
    <source>
        <strain evidence="1">46_16</strain>
    </source>
</reference>
<dbReference type="AlphaFoldDB" id="A0A124FN78"/>
<evidence type="ECO:0000313" key="2">
    <source>
        <dbReference type="Proteomes" id="UP000064249"/>
    </source>
</evidence>
<proteinExistence type="predicted"/>